<dbReference type="CDD" id="cd09023">
    <property type="entry name" value="Aldose_epim_Ec_c4013"/>
    <property type="match status" value="1"/>
</dbReference>
<accession>A0A7C2JZ08</accession>
<dbReference type="EMBL" id="DSOK01000090">
    <property type="protein sequence ID" value="HEN14403.1"/>
    <property type="molecule type" value="Genomic_DNA"/>
</dbReference>
<proteinExistence type="predicted"/>
<dbReference type="GO" id="GO:0005975">
    <property type="term" value="P:carbohydrate metabolic process"/>
    <property type="evidence" value="ECO:0007669"/>
    <property type="project" value="InterPro"/>
</dbReference>
<name>A0A7C2JZ08_9PLAN</name>
<sequence>MTVHSFVLTDADANQQFERFDLRPTDGVTLAGGDDWSVAATTLHGGLSEGVSVVDICNGPLSLAILPTRGMGVWRGRFRELPLEWKSPVARPVHPSFVNLHDRNGLGWLNGFNELMCRCGLAFNGPPGQDGSTAVTLHGRIANLPAHRVELHVDTDGPGVIELVGTIEEASMFGPRLQLVSRYRFRIGHPSCEIIDEVTNLGGQPTELSLLYHINIGRPFLDDGGSNAVAFRELAPRDSRSAEGVETHALYGPPQAGFVEQAYYYRPATDAQGWTMALLHNRMRTAGFAVLARSEQLPCFTVWKNTQSEAEGYVTGLEPGVNFPNFRAFERGQKRLPVLAPNQTYRCEQRWEFADNAADVHELLSGVEQVQATCRPIVHLTPQPGWSPAGTPSA</sequence>
<dbReference type="GO" id="GO:0003824">
    <property type="term" value="F:catalytic activity"/>
    <property type="evidence" value="ECO:0007669"/>
    <property type="project" value="InterPro"/>
</dbReference>
<gene>
    <name evidence="1" type="ORF">ENQ76_02900</name>
</gene>
<protein>
    <submittedName>
        <fullName evidence="1">DUF4432 family protein</fullName>
    </submittedName>
</protein>
<dbReference type="SUPFAM" id="SSF74650">
    <property type="entry name" value="Galactose mutarotase-like"/>
    <property type="match status" value="1"/>
</dbReference>
<comment type="caution">
    <text evidence="1">The sequence shown here is derived from an EMBL/GenBank/DDBJ whole genome shotgun (WGS) entry which is preliminary data.</text>
</comment>
<dbReference type="Pfam" id="PF14486">
    <property type="entry name" value="DUF4432"/>
    <property type="match status" value="1"/>
</dbReference>
<organism evidence="1">
    <name type="scientific">Schlesneria paludicola</name>
    <dbReference type="NCBI Taxonomy" id="360056"/>
    <lineage>
        <taxon>Bacteria</taxon>
        <taxon>Pseudomonadati</taxon>
        <taxon>Planctomycetota</taxon>
        <taxon>Planctomycetia</taxon>
        <taxon>Planctomycetales</taxon>
        <taxon>Planctomycetaceae</taxon>
        <taxon>Schlesneria</taxon>
    </lineage>
</organism>
<dbReference type="InterPro" id="IPR014718">
    <property type="entry name" value="GH-type_carb-bd"/>
</dbReference>
<dbReference type="InterPro" id="IPR027839">
    <property type="entry name" value="DUF4432"/>
</dbReference>
<dbReference type="Gene3D" id="2.70.98.10">
    <property type="match status" value="1"/>
</dbReference>
<dbReference type="InterPro" id="IPR011013">
    <property type="entry name" value="Gal_mutarotase_sf_dom"/>
</dbReference>
<dbReference type="GO" id="GO:0030246">
    <property type="term" value="F:carbohydrate binding"/>
    <property type="evidence" value="ECO:0007669"/>
    <property type="project" value="InterPro"/>
</dbReference>
<dbReference type="AlphaFoldDB" id="A0A7C2JZ08"/>
<evidence type="ECO:0000313" key="1">
    <source>
        <dbReference type="EMBL" id="HEN14403.1"/>
    </source>
</evidence>
<reference evidence="1" key="1">
    <citation type="journal article" date="2020" name="mSystems">
        <title>Genome- and Community-Level Interaction Insights into Carbon Utilization and Element Cycling Functions of Hydrothermarchaeota in Hydrothermal Sediment.</title>
        <authorList>
            <person name="Zhou Z."/>
            <person name="Liu Y."/>
            <person name="Xu W."/>
            <person name="Pan J."/>
            <person name="Luo Z.H."/>
            <person name="Li M."/>
        </authorList>
    </citation>
    <scope>NUCLEOTIDE SEQUENCE [LARGE SCALE GENOMIC DNA]</scope>
    <source>
        <strain evidence="1">SpSt-339</strain>
    </source>
</reference>